<dbReference type="OrthoDB" id="426293at2759"/>
<organism evidence="5 6">
    <name type="scientific">Bodo saltans</name>
    <name type="common">Flagellated protozoan</name>
    <dbReference type="NCBI Taxonomy" id="75058"/>
    <lineage>
        <taxon>Eukaryota</taxon>
        <taxon>Discoba</taxon>
        <taxon>Euglenozoa</taxon>
        <taxon>Kinetoplastea</taxon>
        <taxon>Metakinetoplastina</taxon>
        <taxon>Eubodonida</taxon>
        <taxon>Bodonidae</taxon>
        <taxon>Bodo</taxon>
    </lineage>
</organism>
<sequence>MASIGGLQGPKALLDSVLSAVTRGDVHTLRELKVAFLSINENVEKCTDSSGNTIAHLALSKDPSTLSFVVEEYGADINAPNLLGRTPLHEAVRSNLSACCKYLLEQKADQTVSSTTLSTPFHTAASCGSVECLELLVQYSDDKKSKVNEADKNKCTALHKCAYDGDIRVSKWLLKNGATVDAKDVHDTTPLLVAVKMGREDIVDLLLESGADVNQKDSHNNRAVHYCASRCLPKILKRLVQSGASVAVQNEEFNNPLHLAAIHQRGDSNEWENLVVDLVRFGCDLKQENASSKVPEAYVGRALKHLFTHDEVRRRQESDALKQKGLTEKKKSEADTRAELIAEKKAQLAAKEQRIKEEEERRHREAEDRHRAEEDARTRVEEILEAKRLEEEEARRAKAKAAKGK</sequence>
<evidence type="ECO:0000256" key="1">
    <source>
        <dbReference type="ARBA" id="ARBA00022737"/>
    </source>
</evidence>
<dbReference type="VEuPathDB" id="TriTrypDB:BSAL_88120"/>
<dbReference type="PROSITE" id="PS50088">
    <property type="entry name" value="ANK_REPEAT"/>
    <property type="match status" value="3"/>
</dbReference>
<dbReference type="PROSITE" id="PS50297">
    <property type="entry name" value="ANK_REP_REGION"/>
    <property type="match status" value="3"/>
</dbReference>
<feature type="repeat" description="ANK" evidence="3">
    <location>
        <begin position="186"/>
        <end position="218"/>
    </location>
</feature>
<dbReference type="InterPro" id="IPR002110">
    <property type="entry name" value="Ankyrin_rpt"/>
</dbReference>
<evidence type="ECO:0000256" key="2">
    <source>
        <dbReference type="ARBA" id="ARBA00023043"/>
    </source>
</evidence>
<keyword evidence="1" id="KW-0677">Repeat</keyword>
<evidence type="ECO:0000256" key="4">
    <source>
        <dbReference type="SAM" id="MobiDB-lite"/>
    </source>
</evidence>
<dbReference type="PANTHER" id="PTHR24173">
    <property type="entry name" value="ANKYRIN REPEAT CONTAINING"/>
    <property type="match status" value="1"/>
</dbReference>
<dbReference type="OMA" id="NDARMTY"/>
<feature type="region of interest" description="Disordered" evidence="4">
    <location>
        <begin position="349"/>
        <end position="379"/>
    </location>
</feature>
<dbReference type="EMBL" id="CYKH01001107">
    <property type="protein sequence ID" value="CUI14419.1"/>
    <property type="molecule type" value="Genomic_DNA"/>
</dbReference>
<dbReference type="SMART" id="SM00248">
    <property type="entry name" value="ANK"/>
    <property type="match status" value="7"/>
</dbReference>
<accession>A0A0S4KFJ4</accession>
<dbReference type="Pfam" id="PF12796">
    <property type="entry name" value="Ank_2"/>
    <property type="match status" value="2"/>
</dbReference>
<protein>
    <submittedName>
        <fullName evidence="5">Uncharacterized protein</fullName>
    </submittedName>
</protein>
<evidence type="ECO:0000313" key="6">
    <source>
        <dbReference type="Proteomes" id="UP000051952"/>
    </source>
</evidence>
<dbReference type="PRINTS" id="PR01415">
    <property type="entry name" value="ANKYRIN"/>
</dbReference>
<dbReference type="PANTHER" id="PTHR24173:SF74">
    <property type="entry name" value="ANKYRIN REPEAT DOMAIN-CONTAINING PROTEIN 16"/>
    <property type="match status" value="1"/>
</dbReference>
<dbReference type="Proteomes" id="UP000051952">
    <property type="component" value="Unassembled WGS sequence"/>
</dbReference>
<name>A0A0S4KFJ4_BODSA</name>
<dbReference type="AlphaFoldDB" id="A0A0S4KFJ4"/>
<dbReference type="Gene3D" id="1.25.40.20">
    <property type="entry name" value="Ankyrin repeat-containing domain"/>
    <property type="match status" value="2"/>
</dbReference>
<dbReference type="InterPro" id="IPR036770">
    <property type="entry name" value="Ankyrin_rpt-contain_sf"/>
</dbReference>
<feature type="repeat" description="ANK" evidence="3">
    <location>
        <begin position="83"/>
        <end position="115"/>
    </location>
</feature>
<dbReference type="SUPFAM" id="SSF48403">
    <property type="entry name" value="Ankyrin repeat"/>
    <property type="match status" value="1"/>
</dbReference>
<evidence type="ECO:0000256" key="3">
    <source>
        <dbReference type="PROSITE-ProRule" id="PRU00023"/>
    </source>
</evidence>
<feature type="region of interest" description="Disordered" evidence="4">
    <location>
        <begin position="313"/>
        <end position="334"/>
    </location>
</feature>
<evidence type="ECO:0000313" key="5">
    <source>
        <dbReference type="EMBL" id="CUI14419.1"/>
    </source>
</evidence>
<proteinExistence type="predicted"/>
<gene>
    <name evidence="5" type="ORF">BSAL_88120</name>
</gene>
<feature type="repeat" description="ANK" evidence="3">
    <location>
        <begin position="153"/>
        <end position="185"/>
    </location>
</feature>
<keyword evidence="2 3" id="KW-0040">ANK repeat</keyword>
<reference evidence="6" key="1">
    <citation type="submission" date="2015-09" db="EMBL/GenBank/DDBJ databases">
        <authorList>
            <consortium name="Pathogen Informatics"/>
        </authorList>
    </citation>
    <scope>NUCLEOTIDE SEQUENCE [LARGE SCALE GENOMIC DNA]</scope>
    <source>
        <strain evidence="6">Lake Konstanz</strain>
    </source>
</reference>
<keyword evidence="6" id="KW-1185">Reference proteome</keyword>